<keyword evidence="3" id="KW-1185">Reference proteome</keyword>
<sequence length="442" mass="49542">MLDFQELRAKFQDKKFLLGPPKKKPAVPEKPKVISPPLSPTHHLPSGARPSLLTSINQALESKTVNSPRVVFKGEKKDNKLLLIQNNSKVKEKSDGRPKESKEKTKESKEKLNENSSDHKEKNGKKLPIFGTQKENTDELVPASPPPKAKTQRKKNILGFKKSSKKDTEATSAESILDSTTGDIAGPALLIPVVCDANNTPQESIYSVPKQVLPKITIPESSAAVDVTTLSPIPEPPDFSPPPATIPRFVFHLSFQNPTPQMSQSLMIWRMPTPPSSQCQSVGMRTSQVPMFQMNRTSQRLSAMGSLIQKLRSTLRQRMEMTKIILHRNNPSKLFKTTQHQRRSKIMTFSCKLIKLKCLTVSHKMVLMPLGQQFVLHSPQTLYQSKMNDSNENLYEAVRLSSGKKKEKGNSGKKRKRTLKSKFNPPLLTHSSHTTHRVLIDS</sequence>
<evidence type="ECO:0000313" key="2">
    <source>
        <dbReference type="EMBL" id="MEQ2197061.1"/>
    </source>
</evidence>
<reference evidence="2 3" key="1">
    <citation type="submission" date="2021-06" db="EMBL/GenBank/DDBJ databases">
        <authorList>
            <person name="Palmer J.M."/>
        </authorList>
    </citation>
    <scope>NUCLEOTIDE SEQUENCE [LARGE SCALE GENOMIC DNA]</scope>
    <source>
        <strain evidence="2 3">XC_2019</strain>
        <tissue evidence="2">Muscle</tissue>
    </source>
</reference>
<feature type="region of interest" description="Disordered" evidence="1">
    <location>
        <begin position="15"/>
        <end position="51"/>
    </location>
</feature>
<proteinExistence type="predicted"/>
<protein>
    <submittedName>
        <fullName evidence="2">Uncharacterized protein</fullName>
    </submittedName>
</protein>
<evidence type="ECO:0000313" key="3">
    <source>
        <dbReference type="Proteomes" id="UP001434883"/>
    </source>
</evidence>
<organism evidence="2 3">
    <name type="scientific">Xenoophorus captivus</name>
    <dbReference type="NCBI Taxonomy" id="1517983"/>
    <lineage>
        <taxon>Eukaryota</taxon>
        <taxon>Metazoa</taxon>
        <taxon>Chordata</taxon>
        <taxon>Craniata</taxon>
        <taxon>Vertebrata</taxon>
        <taxon>Euteleostomi</taxon>
        <taxon>Actinopterygii</taxon>
        <taxon>Neopterygii</taxon>
        <taxon>Teleostei</taxon>
        <taxon>Neoteleostei</taxon>
        <taxon>Acanthomorphata</taxon>
        <taxon>Ovalentaria</taxon>
        <taxon>Atherinomorphae</taxon>
        <taxon>Cyprinodontiformes</taxon>
        <taxon>Goodeidae</taxon>
        <taxon>Xenoophorus</taxon>
    </lineage>
</organism>
<feature type="region of interest" description="Disordered" evidence="1">
    <location>
        <begin position="63"/>
        <end position="168"/>
    </location>
</feature>
<dbReference type="EMBL" id="JAHRIN010017294">
    <property type="protein sequence ID" value="MEQ2197061.1"/>
    <property type="molecule type" value="Genomic_DNA"/>
</dbReference>
<accession>A0ABV0QNT7</accession>
<name>A0ABV0QNT7_9TELE</name>
<gene>
    <name evidence="2" type="ORF">XENOCAPTIV_022104</name>
</gene>
<evidence type="ECO:0000256" key="1">
    <source>
        <dbReference type="SAM" id="MobiDB-lite"/>
    </source>
</evidence>
<feature type="compositionally biased region" description="Basic and acidic residues" evidence="1">
    <location>
        <begin position="89"/>
        <end position="121"/>
    </location>
</feature>
<dbReference type="Proteomes" id="UP001434883">
    <property type="component" value="Unassembled WGS sequence"/>
</dbReference>
<feature type="region of interest" description="Disordered" evidence="1">
    <location>
        <begin position="398"/>
        <end position="442"/>
    </location>
</feature>
<feature type="compositionally biased region" description="Basic residues" evidence="1">
    <location>
        <begin position="402"/>
        <end position="420"/>
    </location>
</feature>
<comment type="caution">
    <text evidence="2">The sequence shown here is derived from an EMBL/GenBank/DDBJ whole genome shotgun (WGS) entry which is preliminary data.</text>
</comment>